<proteinExistence type="inferred from homology"/>
<evidence type="ECO:0000313" key="5">
    <source>
        <dbReference type="EMBL" id="KAK8893591.1"/>
    </source>
</evidence>
<feature type="region of interest" description="Disordered" evidence="3">
    <location>
        <begin position="1792"/>
        <end position="1824"/>
    </location>
</feature>
<dbReference type="Gene3D" id="1.25.40.410">
    <property type="match status" value="1"/>
</dbReference>
<feature type="region of interest" description="Disordered" evidence="3">
    <location>
        <begin position="1080"/>
        <end position="1120"/>
    </location>
</feature>
<evidence type="ECO:0000256" key="2">
    <source>
        <dbReference type="PROSITE-ProRule" id="PRU00984"/>
    </source>
</evidence>
<dbReference type="CDD" id="cd11684">
    <property type="entry name" value="DHR2_DOCK"/>
    <property type="match status" value="1"/>
</dbReference>
<keyword evidence="1" id="KW-0344">Guanine-nucleotide releasing factor</keyword>
<dbReference type="Pfam" id="PF06920">
    <property type="entry name" value="DHR-2_Lobe_A"/>
    <property type="match status" value="1"/>
</dbReference>
<feature type="domain" description="DOCKER" evidence="4">
    <location>
        <begin position="1309"/>
        <end position="1759"/>
    </location>
</feature>
<sequence>MNKKVQDDIQELSSKYHYSWLDPIIQVNNDVQNPYFDETQNKLNLDSNYLQSPIGGIFAQHENTITFTFNDYSSTDSNKEAEAVKEAVEEIEESKQIEFSQFITRTQSLTDIINSNSVLKFSSSFNLQTDLQDKPPPMLGFTTKATVKMDKMECPFEFVEPIMFSAFLYNLKSKSIISEVWNFFPEQSAPFLKDYSPDLNSFQSASFEIDTFKNFSITLFVFASHPVTRDRGQAAINYYFNPNSDTAQLVKKEKAKFPNLQISTFSAFAFTFFDFKSVSSSKLPQQNKFYVFDKLPFENPLSQLQSDVNARRLKTIGLKLFMCQGDGESELIVRQISNKRPQPYFSPINRAVLRIDKLTTSQAFDPSSSTSIPIDCGYAVKVECLENENPIEAIRSNCNPAKFVEYEMTKLCFPPSSPNLNELFVINLPYPLTPSCVMKFTLYKCNFSSSEKGKDKGKFIEEIGSTNFPFLDDDVLIDETPKSITFPGEHTLVIRLFSNSNAYVYDKNLNSFLSSNENAQYSLLHSVSPSNLVTFLYPILNQFIRKTIIHHDQEFVEEFIKMCNMITTVIDNNSLSTFFLAFVRFFAFTTTEIENAKKLSTPVPIPNVDLSNNAQMNPMDENQPEIDIIHISFSQLQFHQKLFVLLTNFLTAHPDGIDILAPYFDFFFTLITKYICLDKDTQKIFSDEFGIFTLQFIKFALKSNNLSQLVRSYAIFVNLLYDSGYADIAIIAVKNFLTSWPDTSNSINESEIYTKSKNDFIETLFRPSIFALLVKNSKEFQNIVIGLIRNGYDSIATSPEPSRLFEILLQLTQIYDQEINQIISSELVEATIFFKPNLFFNKDHVFPPLIYFIYLLLTCRKAPSNKRIFEGLHFLLTKVSKQDIINETKVSFNADLSQKENSPMDTKRRTKKSGTFVSRKKNNELQPELADLQNANQAFMQKSKDKKKSKLFMNYTNKSIFDLIVKLEQSDDAQIPSIISLIFHLVIMTKEIEPLEKMIFILKYYMQKFKMKFINTTSPALARILLKLFNLSIAITMKEVKMPALPPLRQQKPENSGPASSRTRARATSFTAAKIASLENQGKSEYNEAPENTSFRQNADKKNRTPFNPSELEQPKKSAADISAAYQSEIIQVPTSFNINNGNNDKKRRTTFAKMPDGVSQSMESDQSSNVDQSSLNTTQVSPLESEPSNNTSNPEEDMNRINSVIAEFIESTFSVDFECNNNNNRSSAIFMRALSSLTEEQLTSKNIENLLLNHVLQFNSEQTNNKALNECIEIYKQIYEIAKKIRVNTKSKQFTYEEHSELLFKLVKLFAKSPDAQVEYLEKLYDLHMSEGSDFEAANVSIVQAAIIFENLTVWHKIPNYFRLSHPCFVFKDICTICGNVQCPDEYRKDPPLVPGFCDSFMFNEQGFISLLYRSLDICSKNKILKLASMLIDLCWPIFEYWQSFNELQVMFSKFHDIFSSLVEDAEGQDAFADRFFRVTFFGQKLDESNQKTYIYRQKPLTHLYDFTNNIMTKYAEIYGKDSIVQISESGKVDTSKLDLVRKVYIQITFVEPYTHGSKDKGKNGAEKVKTDLYTHFFYDTPFVKSDDNSADTGKAHQATMDKQWIRKTILPTNFELPSLLIRSEVNPSLIVEKDSEPIKVVCKQIRDRTKQLEKAIESNDMMKTQQLLHGSLLVQVNEGPARIADVFLGDETKNKSKGADNLRDAFILFMRQLRKGVSVHEQLTAQNPEFQPLQEELEAGYESLKNKLAPLCIKNPLRTSLSTFASTSAQILNAANQMSNLNLTINENSSSSSIIDPQANHPPASSSPFKDTNANNANGNPE</sequence>
<comment type="caution">
    <text evidence="5">The sequence shown here is derived from an EMBL/GenBank/DDBJ whole genome shotgun (WGS) entry which is preliminary data.</text>
</comment>
<feature type="compositionally biased region" description="Polar residues" evidence="3">
    <location>
        <begin position="1159"/>
        <end position="1194"/>
    </location>
</feature>
<protein>
    <recommendedName>
        <fullName evidence="4">DOCKER domain-containing protein</fullName>
    </recommendedName>
</protein>
<dbReference type="EMBL" id="JAPFFF010000003">
    <property type="protein sequence ID" value="KAK8893591.1"/>
    <property type="molecule type" value="Genomic_DNA"/>
</dbReference>
<dbReference type="InterPro" id="IPR043162">
    <property type="entry name" value="DOCK_C_lobe_C"/>
</dbReference>
<organism evidence="5 6">
    <name type="scientific">Tritrichomonas musculus</name>
    <dbReference type="NCBI Taxonomy" id="1915356"/>
    <lineage>
        <taxon>Eukaryota</taxon>
        <taxon>Metamonada</taxon>
        <taxon>Parabasalia</taxon>
        <taxon>Tritrichomonadida</taxon>
        <taxon>Tritrichomonadidae</taxon>
        <taxon>Tritrichomonas</taxon>
    </lineage>
</organism>
<dbReference type="InterPro" id="IPR046769">
    <property type="entry name" value="DOCKER_Lobe_A"/>
</dbReference>
<feature type="compositionally biased region" description="Polar residues" evidence="3">
    <location>
        <begin position="1080"/>
        <end position="1097"/>
    </location>
</feature>
<dbReference type="Pfam" id="PF20421">
    <property type="entry name" value="DHR-2_Lobe_C"/>
    <property type="match status" value="1"/>
</dbReference>
<dbReference type="PANTHER" id="PTHR23317">
    <property type="entry name" value="DEDICATOR OF CYTOKINESIS DOCK"/>
    <property type="match status" value="1"/>
</dbReference>
<keyword evidence="6" id="KW-1185">Reference proteome</keyword>
<feature type="region of interest" description="Disordered" evidence="3">
    <location>
        <begin position="1045"/>
        <end position="1066"/>
    </location>
</feature>
<feature type="region of interest" description="Disordered" evidence="3">
    <location>
        <begin position="1156"/>
        <end position="1198"/>
    </location>
</feature>
<gene>
    <name evidence="5" type="ORF">M9Y10_022014</name>
</gene>
<evidence type="ECO:0000313" key="6">
    <source>
        <dbReference type="Proteomes" id="UP001470230"/>
    </source>
</evidence>
<dbReference type="InterPro" id="IPR026791">
    <property type="entry name" value="DOCK"/>
</dbReference>
<dbReference type="PROSITE" id="PS51651">
    <property type="entry name" value="DOCKER"/>
    <property type="match status" value="1"/>
</dbReference>
<evidence type="ECO:0000259" key="4">
    <source>
        <dbReference type="PROSITE" id="PS51651"/>
    </source>
</evidence>
<evidence type="ECO:0000256" key="3">
    <source>
        <dbReference type="SAM" id="MobiDB-lite"/>
    </source>
</evidence>
<dbReference type="InterPro" id="IPR046770">
    <property type="entry name" value="DOCKER_Lobe_B"/>
</dbReference>
<reference evidence="5 6" key="1">
    <citation type="submission" date="2024-04" db="EMBL/GenBank/DDBJ databases">
        <title>Tritrichomonas musculus Genome.</title>
        <authorList>
            <person name="Alves-Ferreira E."/>
            <person name="Grigg M."/>
            <person name="Lorenzi H."/>
            <person name="Galac M."/>
        </authorList>
    </citation>
    <scope>NUCLEOTIDE SEQUENCE [LARGE SCALE GENOMIC DNA]</scope>
    <source>
        <strain evidence="5 6">EAF2021</strain>
    </source>
</reference>
<dbReference type="Proteomes" id="UP001470230">
    <property type="component" value="Unassembled WGS sequence"/>
</dbReference>
<dbReference type="InterPro" id="IPR027357">
    <property type="entry name" value="DOCKER_dom"/>
</dbReference>
<dbReference type="Pfam" id="PF20422">
    <property type="entry name" value="DHR-2_Lobe_B"/>
    <property type="match status" value="1"/>
</dbReference>
<accession>A0ABR2KRC9</accession>
<evidence type="ECO:0000256" key="1">
    <source>
        <dbReference type="ARBA" id="ARBA00022658"/>
    </source>
</evidence>
<dbReference type="PANTHER" id="PTHR23317:SF76">
    <property type="entry name" value="LD20667P"/>
    <property type="match status" value="1"/>
</dbReference>
<feature type="compositionally biased region" description="Polar residues" evidence="3">
    <location>
        <begin position="1805"/>
        <end position="1824"/>
    </location>
</feature>
<dbReference type="InterPro" id="IPR043161">
    <property type="entry name" value="DOCK_C_lobe_A"/>
</dbReference>
<comment type="similarity">
    <text evidence="2">Belongs to the DOCK family.</text>
</comment>
<name>A0ABR2KRC9_9EUKA</name>
<feature type="region of interest" description="Disordered" evidence="3">
    <location>
        <begin position="896"/>
        <end position="917"/>
    </location>
</feature>
<dbReference type="Gene3D" id="1.20.58.740">
    <property type="match status" value="1"/>
</dbReference>
<dbReference type="InterPro" id="IPR046773">
    <property type="entry name" value="DOCKER_Lobe_C"/>
</dbReference>